<dbReference type="STRING" id="307972.A0A2G8KAW9"/>
<dbReference type="PANTHER" id="PTHR47981">
    <property type="entry name" value="RAB FAMILY"/>
    <property type="match status" value="1"/>
</dbReference>
<evidence type="ECO:0000313" key="5">
    <source>
        <dbReference type="Proteomes" id="UP000230750"/>
    </source>
</evidence>
<dbReference type="GO" id="GO:0008333">
    <property type="term" value="P:endosome to lysosome transport"/>
    <property type="evidence" value="ECO:0007669"/>
    <property type="project" value="TreeGrafter"/>
</dbReference>
<dbReference type="InterPro" id="IPR001806">
    <property type="entry name" value="Small_GTPase"/>
</dbReference>
<keyword evidence="5" id="KW-1185">Reference proteome</keyword>
<keyword evidence="2" id="KW-0547">Nucleotide-binding</keyword>
<proteinExistence type="inferred from homology"/>
<evidence type="ECO:0000256" key="1">
    <source>
        <dbReference type="ARBA" id="ARBA00006270"/>
    </source>
</evidence>
<dbReference type="AlphaFoldDB" id="A0A2G8KAW9"/>
<comment type="similarity">
    <text evidence="1">Belongs to the small GTPase superfamily. Rab family.</text>
</comment>
<name>A0A2G8KAW9_STIJA</name>
<gene>
    <name evidence="4" type="ORF">BSL78_18001</name>
</gene>
<organism evidence="4 5">
    <name type="scientific">Stichopus japonicus</name>
    <name type="common">Sea cucumber</name>
    <dbReference type="NCBI Taxonomy" id="307972"/>
    <lineage>
        <taxon>Eukaryota</taxon>
        <taxon>Metazoa</taxon>
        <taxon>Echinodermata</taxon>
        <taxon>Eleutherozoa</taxon>
        <taxon>Echinozoa</taxon>
        <taxon>Holothuroidea</taxon>
        <taxon>Aspidochirotacea</taxon>
        <taxon>Aspidochirotida</taxon>
        <taxon>Stichopodidae</taxon>
        <taxon>Apostichopus</taxon>
    </lineage>
</organism>
<keyword evidence="3" id="KW-0342">GTP-binding</keyword>
<dbReference type="SMART" id="SM00173">
    <property type="entry name" value="RAS"/>
    <property type="match status" value="1"/>
</dbReference>
<dbReference type="InterPro" id="IPR027417">
    <property type="entry name" value="P-loop_NTPase"/>
</dbReference>
<accession>A0A2G8KAW9</accession>
<comment type="caution">
    <text evidence="4">The sequence shown here is derived from an EMBL/GenBank/DDBJ whole genome shotgun (WGS) entry which is preliminary data.</text>
</comment>
<dbReference type="GO" id="GO:0090385">
    <property type="term" value="P:phagosome-lysosome fusion"/>
    <property type="evidence" value="ECO:0007669"/>
    <property type="project" value="TreeGrafter"/>
</dbReference>
<dbReference type="SMART" id="SM00176">
    <property type="entry name" value="RAN"/>
    <property type="match status" value="1"/>
</dbReference>
<dbReference type="Proteomes" id="UP000230750">
    <property type="component" value="Unassembled WGS sequence"/>
</dbReference>
<dbReference type="EMBL" id="MRZV01000732">
    <property type="protein sequence ID" value="PIK45141.1"/>
    <property type="molecule type" value="Genomic_DNA"/>
</dbReference>
<dbReference type="GO" id="GO:0005525">
    <property type="term" value="F:GTP binding"/>
    <property type="evidence" value="ECO:0007669"/>
    <property type="project" value="UniProtKB-KW"/>
</dbReference>
<dbReference type="GO" id="GO:0045335">
    <property type="term" value="C:phagocytic vesicle"/>
    <property type="evidence" value="ECO:0007669"/>
    <property type="project" value="TreeGrafter"/>
</dbReference>
<dbReference type="SUPFAM" id="SSF52540">
    <property type="entry name" value="P-loop containing nucleoside triphosphate hydrolases"/>
    <property type="match status" value="1"/>
</dbReference>
<dbReference type="PANTHER" id="PTHR47981:SF42">
    <property type="entry name" value="RAS-RELATED PROTEIN RAB-7L1-LIKE ISOFORM X1"/>
    <property type="match status" value="1"/>
</dbReference>
<dbReference type="GO" id="GO:0005764">
    <property type="term" value="C:lysosome"/>
    <property type="evidence" value="ECO:0007669"/>
    <property type="project" value="TreeGrafter"/>
</dbReference>
<dbReference type="FunFam" id="3.40.50.300:FF:001447">
    <property type="entry name" value="Ras-related protein Rab-1B"/>
    <property type="match status" value="1"/>
</dbReference>
<dbReference type="GO" id="GO:0005770">
    <property type="term" value="C:late endosome"/>
    <property type="evidence" value="ECO:0007669"/>
    <property type="project" value="TreeGrafter"/>
</dbReference>
<dbReference type="OrthoDB" id="245989at2759"/>
<evidence type="ECO:0000256" key="2">
    <source>
        <dbReference type="ARBA" id="ARBA00022741"/>
    </source>
</evidence>
<evidence type="ECO:0000256" key="3">
    <source>
        <dbReference type="ARBA" id="ARBA00023134"/>
    </source>
</evidence>
<dbReference type="PRINTS" id="PR00449">
    <property type="entry name" value="RASTRNSFRMNG"/>
</dbReference>
<dbReference type="InterPro" id="IPR005225">
    <property type="entry name" value="Small_GTP-bd"/>
</dbReference>
<dbReference type="Pfam" id="PF00071">
    <property type="entry name" value="Ras"/>
    <property type="match status" value="1"/>
</dbReference>
<dbReference type="GO" id="GO:0003924">
    <property type="term" value="F:GTPase activity"/>
    <property type="evidence" value="ECO:0007669"/>
    <property type="project" value="InterPro"/>
</dbReference>
<dbReference type="SMART" id="SM00174">
    <property type="entry name" value="RHO"/>
    <property type="match status" value="1"/>
</dbReference>
<protein>
    <submittedName>
        <fullName evidence="4">Putative ras-related protein</fullName>
    </submittedName>
</protein>
<dbReference type="PROSITE" id="PS51419">
    <property type="entry name" value="RAB"/>
    <property type="match status" value="1"/>
</dbReference>
<dbReference type="PROSITE" id="PS51421">
    <property type="entry name" value="RAS"/>
    <property type="match status" value="1"/>
</dbReference>
<sequence length="225" mass="25504">MVTEMGDATSNLVDDPSNNNKLFKVLVVGNPLVGKSSFVFRYVHGKYTRFQATIGVDFALKKIERPDKETVRLQIWDIAGQEYFGSLTKLYYRKASACIIMFDVSDAKSFQDVGKWKHDVDQNVQLPDGRPIPCMLLGNKTDLSNRRIQDEDIKTLCREFSFIGWSTISVKDNTNIAGPMMFLVEKILETESKSNMCKTDLFTTSDGNIRLPDEPENSSRFCCSI</sequence>
<dbReference type="NCBIfam" id="TIGR00231">
    <property type="entry name" value="small_GTP"/>
    <property type="match status" value="1"/>
</dbReference>
<reference evidence="4 5" key="1">
    <citation type="journal article" date="2017" name="PLoS Biol.">
        <title>The sea cucumber genome provides insights into morphological evolution and visceral regeneration.</title>
        <authorList>
            <person name="Zhang X."/>
            <person name="Sun L."/>
            <person name="Yuan J."/>
            <person name="Sun Y."/>
            <person name="Gao Y."/>
            <person name="Zhang L."/>
            <person name="Li S."/>
            <person name="Dai H."/>
            <person name="Hamel J.F."/>
            <person name="Liu C."/>
            <person name="Yu Y."/>
            <person name="Liu S."/>
            <person name="Lin W."/>
            <person name="Guo K."/>
            <person name="Jin S."/>
            <person name="Xu P."/>
            <person name="Storey K.B."/>
            <person name="Huan P."/>
            <person name="Zhang T."/>
            <person name="Zhou Y."/>
            <person name="Zhang J."/>
            <person name="Lin C."/>
            <person name="Li X."/>
            <person name="Xing L."/>
            <person name="Huo D."/>
            <person name="Sun M."/>
            <person name="Wang L."/>
            <person name="Mercier A."/>
            <person name="Li F."/>
            <person name="Yang H."/>
            <person name="Xiang J."/>
        </authorList>
    </citation>
    <scope>NUCLEOTIDE SEQUENCE [LARGE SCALE GENOMIC DNA]</scope>
    <source>
        <strain evidence="4">Shaxun</strain>
        <tissue evidence="4">Muscle</tissue>
    </source>
</reference>
<dbReference type="SMART" id="SM00175">
    <property type="entry name" value="RAB"/>
    <property type="match status" value="1"/>
</dbReference>
<dbReference type="Gene3D" id="3.40.50.300">
    <property type="entry name" value="P-loop containing nucleotide triphosphate hydrolases"/>
    <property type="match status" value="1"/>
</dbReference>
<evidence type="ECO:0000313" key="4">
    <source>
        <dbReference type="EMBL" id="PIK45141.1"/>
    </source>
</evidence>